<evidence type="ECO:0000259" key="1">
    <source>
        <dbReference type="Pfam" id="PF01425"/>
    </source>
</evidence>
<feature type="domain" description="Amidase" evidence="1">
    <location>
        <begin position="17"/>
        <end position="100"/>
    </location>
</feature>
<name>A0AAE0NHW2_9PEZI</name>
<organism evidence="2 3">
    <name type="scientific">Podospora didyma</name>
    <dbReference type="NCBI Taxonomy" id="330526"/>
    <lineage>
        <taxon>Eukaryota</taxon>
        <taxon>Fungi</taxon>
        <taxon>Dikarya</taxon>
        <taxon>Ascomycota</taxon>
        <taxon>Pezizomycotina</taxon>
        <taxon>Sordariomycetes</taxon>
        <taxon>Sordariomycetidae</taxon>
        <taxon>Sordariales</taxon>
        <taxon>Podosporaceae</taxon>
        <taxon>Podospora</taxon>
    </lineage>
</organism>
<gene>
    <name evidence="2" type="ORF">B0H63DRAFT_495331</name>
</gene>
<dbReference type="PANTHER" id="PTHR42678:SF34">
    <property type="entry name" value="OS04G0183300 PROTEIN"/>
    <property type="match status" value="1"/>
</dbReference>
<dbReference type="SUPFAM" id="SSF75304">
    <property type="entry name" value="Amidase signature (AS) enzymes"/>
    <property type="match status" value="1"/>
</dbReference>
<comment type="caution">
    <text evidence="2">The sequence shown here is derived from an EMBL/GenBank/DDBJ whole genome shotgun (WGS) entry which is preliminary data.</text>
</comment>
<proteinExistence type="predicted"/>
<keyword evidence="3" id="KW-1185">Reference proteome</keyword>
<evidence type="ECO:0000313" key="2">
    <source>
        <dbReference type="EMBL" id="KAK3381842.1"/>
    </source>
</evidence>
<feature type="domain" description="Amidase" evidence="1">
    <location>
        <begin position="116"/>
        <end position="221"/>
    </location>
</feature>
<evidence type="ECO:0000313" key="3">
    <source>
        <dbReference type="Proteomes" id="UP001285441"/>
    </source>
</evidence>
<dbReference type="PANTHER" id="PTHR42678">
    <property type="entry name" value="AMIDASE"/>
    <property type="match status" value="1"/>
</dbReference>
<reference evidence="2" key="2">
    <citation type="submission" date="2023-06" db="EMBL/GenBank/DDBJ databases">
        <authorList>
            <consortium name="Lawrence Berkeley National Laboratory"/>
            <person name="Haridas S."/>
            <person name="Hensen N."/>
            <person name="Bonometti L."/>
            <person name="Westerberg I."/>
            <person name="Brannstrom I.O."/>
            <person name="Guillou S."/>
            <person name="Cros-Aarteil S."/>
            <person name="Calhoun S."/>
            <person name="Kuo A."/>
            <person name="Mondo S."/>
            <person name="Pangilinan J."/>
            <person name="Riley R."/>
            <person name="LaButti K."/>
            <person name="Andreopoulos B."/>
            <person name="Lipzen A."/>
            <person name="Chen C."/>
            <person name="Yanf M."/>
            <person name="Daum C."/>
            <person name="Ng V."/>
            <person name="Clum A."/>
            <person name="Steindorff A."/>
            <person name="Ohm R."/>
            <person name="Martin F."/>
            <person name="Silar P."/>
            <person name="Natvig D."/>
            <person name="Lalanne C."/>
            <person name="Gautier V."/>
            <person name="Ament-velasquez S.L."/>
            <person name="Kruys A."/>
            <person name="Hutchinson M.I."/>
            <person name="Powell A.J."/>
            <person name="Barry K."/>
            <person name="Miller A.N."/>
            <person name="Grigoriev I.V."/>
            <person name="Debuchy R."/>
            <person name="Gladieux P."/>
            <person name="Thoren M.H."/>
            <person name="Johannesson H."/>
        </authorList>
    </citation>
    <scope>NUCLEOTIDE SEQUENCE</scope>
    <source>
        <strain evidence="2">CBS 232.78</strain>
    </source>
</reference>
<dbReference type="Gene3D" id="3.90.1300.10">
    <property type="entry name" value="Amidase signature (AS) domain"/>
    <property type="match status" value="1"/>
</dbReference>
<reference evidence="2" key="1">
    <citation type="journal article" date="2023" name="Mol. Phylogenet. Evol.">
        <title>Genome-scale phylogeny and comparative genomics of the fungal order Sordariales.</title>
        <authorList>
            <person name="Hensen N."/>
            <person name="Bonometti L."/>
            <person name="Westerberg I."/>
            <person name="Brannstrom I.O."/>
            <person name="Guillou S."/>
            <person name="Cros-Aarteil S."/>
            <person name="Calhoun S."/>
            <person name="Haridas S."/>
            <person name="Kuo A."/>
            <person name="Mondo S."/>
            <person name="Pangilinan J."/>
            <person name="Riley R."/>
            <person name="LaButti K."/>
            <person name="Andreopoulos B."/>
            <person name="Lipzen A."/>
            <person name="Chen C."/>
            <person name="Yan M."/>
            <person name="Daum C."/>
            <person name="Ng V."/>
            <person name="Clum A."/>
            <person name="Steindorff A."/>
            <person name="Ohm R.A."/>
            <person name="Martin F."/>
            <person name="Silar P."/>
            <person name="Natvig D.O."/>
            <person name="Lalanne C."/>
            <person name="Gautier V."/>
            <person name="Ament-Velasquez S.L."/>
            <person name="Kruys A."/>
            <person name="Hutchinson M.I."/>
            <person name="Powell A.J."/>
            <person name="Barry K."/>
            <person name="Miller A.N."/>
            <person name="Grigoriev I.V."/>
            <person name="Debuchy R."/>
            <person name="Gladieux P."/>
            <person name="Hiltunen Thoren M."/>
            <person name="Johannesson H."/>
        </authorList>
    </citation>
    <scope>NUCLEOTIDE SEQUENCE</scope>
    <source>
        <strain evidence="2">CBS 232.78</strain>
    </source>
</reference>
<dbReference type="Proteomes" id="UP001285441">
    <property type="component" value="Unassembled WGS sequence"/>
</dbReference>
<dbReference type="EMBL" id="JAULSW010000005">
    <property type="protein sequence ID" value="KAK3381842.1"/>
    <property type="molecule type" value="Genomic_DNA"/>
</dbReference>
<dbReference type="InterPro" id="IPR023631">
    <property type="entry name" value="Amidase_dom"/>
</dbReference>
<sequence>MLISMCSKLHASPFSPRTQTKEASVIGKFRAASVIILGKANMSQWGNSRSSPSTSSNGWSAVDGQTYGVYVHHQDPCGSSSGSTTAMALELAAVTIGVETLIERTVGSITCLAMRSNLRGSVGPITRTVKDAAMLLTVTAGHGSDNPATSNIPYDADKIPNYASSCKHDRLRGKRLGVPRNSLENPFAADMNVTSMMKAFDNALEVMINAGATIIDNDAPQKIFGPTEYKFDMESYFRKLARKADDFFSPRVVAAKERMLYLGGPGGIDGPLDAARADALVLPSVCSSDAPGLVGCPVICVPLGFMTDDTRQFGAGGAGYSCDRFGISFIGRAFSDQGLIELAFAFEQLMSHSGAQRKPIVLPTIDLPILAGRHKWSAVWQGLMASVAW</sequence>
<dbReference type="Pfam" id="PF01425">
    <property type="entry name" value="Amidase"/>
    <property type="match status" value="2"/>
</dbReference>
<accession>A0AAE0NHW2</accession>
<protein>
    <submittedName>
        <fullName evidence="2">Amidase signature domain-containing protein</fullName>
    </submittedName>
</protein>
<dbReference type="InterPro" id="IPR036928">
    <property type="entry name" value="AS_sf"/>
</dbReference>
<dbReference type="AlphaFoldDB" id="A0AAE0NHW2"/>